<feature type="compositionally biased region" description="Pro residues" evidence="1">
    <location>
        <begin position="34"/>
        <end position="55"/>
    </location>
</feature>
<dbReference type="EMBL" id="OX460343">
    <property type="protein sequence ID" value="CAI9181200.1"/>
    <property type="molecule type" value="Genomic_DNA"/>
</dbReference>
<accession>A0ABN9A4J2</accession>
<evidence type="ECO:0000313" key="2">
    <source>
        <dbReference type="EMBL" id="CAI9181200.1"/>
    </source>
</evidence>
<organism evidence="2 3">
    <name type="scientific">Rangifer tarandus platyrhynchus</name>
    <name type="common">Svalbard reindeer</name>
    <dbReference type="NCBI Taxonomy" id="3082113"/>
    <lineage>
        <taxon>Eukaryota</taxon>
        <taxon>Metazoa</taxon>
        <taxon>Chordata</taxon>
        <taxon>Craniata</taxon>
        <taxon>Vertebrata</taxon>
        <taxon>Euteleostomi</taxon>
        <taxon>Mammalia</taxon>
        <taxon>Eutheria</taxon>
        <taxon>Laurasiatheria</taxon>
        <taxon>Artiodactyla</taxon>
        <taxon>Ruminantia</taxon>
        <taxon>Pecora</taxon>
        <taxon>Cervidae</taxon>
        <taxon>Odocoileinae</taxon>
        <taxon>Rangifer</taxon>
    </lineage>
</organism>
<name>A0ABN9A4J2_RANTA</name>
<dbReference type="Proteomes" id="UP001176941">
    <property type="component" value="Chromosome X"/>
</dbReference>
<proteinExistence type="predicted"/>
<gene>
    <name evidence="2" type="ORF">MRATA1EN1_LOCUS30162</name>
</gene>
<evidence type="ECO:0000313" key="3">
    <source>
        <dbReference type="Proteomes" id="UP001176941"/>
    </source>
</evidence>
<feature type="compositionally biased region" description="Basic and acidic residues" evidence="1">
    <location>
        <begin position="68"/>
        <end position="78"/>
    </location>
</feature>
<feature type="compositionally biased region" description="Low complexity" evidence="1">
    <location>
        <begin position="17"/>
        <end position="33"/>
    </location>
</feature>
<reference evidence="2" key="1">
    <citation type="submission" date="2023-04" db="EMBL/GenBank/DDBJ databases">
        <authorList>
            <consortium name="ELIXIR-Norway"/>
        </authorList>
    </citation>
    <scope>NUCLEOTIDE SEQUENCE [LARGE SCALE GENOMIC DNA]</scope>
</reference>
<protein>
    <submittedName>
        <fullName evidence="2">Uncharacterized protein</fullName>
    </submittedName>
</protein>
<evidence type="ECO:0000256" key="1">
    <source>
        <dbReference type="SAM" id="MobiDB-lite"/>
    </source>
</evidence>
<sequence>MDSTGLSEKVPSTRHTAAWAAGAKRSARLAAPPTAGPPNSPRPPRPPSRPAPPRPGGGGPAAPAAARGDSEPNARGRDGGGALGSSCGRGAPRALDRRRARHPAVCTLPCRGATARFSADSPRAPAPLAATGDPPVAPRASPRLSPTLLPWLVREPQAYPAPALIRPPLRFAHSPSSVRGSRAGRPAFGPGSHGAACRPALNPPGSRAPRFPRGGAGLCVRSRDRRGAVETPARAGRGAGGGTSYKSPAPRVPRRGSPHYPRFAQLPPTRLSLLRFFLLSCLPT</sequence>
<feature type="region of interest" description="Disordered" evidence="1">
    <location>
        <begin position="175"/>
        <end position="263"/>
    </location>
</feature>
<keyword evidence="3" id="KW-1185">Reference proteome</keyword>
<feature type="region of interest" description="Disordered" evidence="1">
    <location>
        <begin position="1"/>
        <end position="142"/>
    </location>
</feature>